<accession>A0A2H0LYP6</accession>
<organism evidence="3 4">
    <name type="scientific">Candidatus Ghiorseimicrobium undicola</name>
    <dbReference type="NCBI Taxonomy" id="1974746"/>
    <lineage>
        <taxon>Bacteria</taxon>
        <taxon>Pseudomonadati</taxon>
        <taxon>Candidatus Omnitrophota</taxon>
        <taxon>Candidatus Ghiorseimicrobium</taxon>
    </lineage>
</organism>
<evidence type="ECO:0000256" key="1">
    <source>
        <dbReference type="ARBA" id="ARBA00022729"/>
    </source>
</evidence>
<reference evidence="3 4" key="1">
    <citation type="submission" date="2017-09" db="EMBL/GenBank/DDBJ databases">
        <title>Depth-based differentiation of microbial function through sediment-hosted aquifers and enrichment of novel symbionts in the deep terrestrial subsurface.</title>
        <authorList>
            <person name="Probst A.J."/>
            <person name="Ladd B."/>
            <person name="Jarett J.K."/>
            <person name="Geller-Mcgrath D.E."/>
            <person name="Sieber C.M."/>
            <person name="Emerson J.B."/>
            <person name="Anantharaman K."/>
            <person name="Thomas B.C."/>
            <person name="Malmstrom R."/>
            <person name="Stieglmeier M."/>
            <person name="Klingl A."/>
            <person name="Woyke T."/>
            <person name="Ryan C.M."/>
            <person name="Banfield J.F."/>
        </authorList>
    </citation>
    <scope>NUCLEOTIDE SEQUENCE [LARGE SCALE GENOMIC DNA]</scope>
    <source>
        <strain evidence="3">CG11_big_fil_rev_8_21_14_0_20_42_13</strain>
    </source>
</reference>
<dbReference type="AlphaFoldDB" id="A0A2H0LYP6"/>
<dbReference type="Gene3D" id="3.30.1450.10">
    <property type="match status" value="1"/>
</dbReference>
<proteinExistence type="predicted"/>
<dbReference type="PROSITE" id="PS51257">
    <property type="entry name" value="PROKAR_LIPOPROTEIN"/>
    <property type="match status" value="1"/>
</dbReference>
<gene>
    <name evidence="3" type="ORF">COV72_02695</name>
</gene>
<protein>
    <submittedName>
        <fullName evidence="3">Uncharacterized protein</fullName>
    </submittedName>
</protein>
<evidence type="ECO:0000256" key="2">
    <source>
        <dbReference type="SAM" id="SignalP"/>
    </source>
</evidence>
<evidence type="ECO:0000313" key="4">
    <source>
        <dbReference type="Proteomes" id="UP000229641"/>
    </source>
</evidence>
<feature type="signal peptide" evidence="2">
    <location>
        <begin position="1"/>
        <end position="22"/>
    </location>
</feature>
<keyword evidence="1 2" id="KW-0732">Signal</keyword>
<feature type="chain" id="PRO_5013742418" evidence="2">
    <location>
        <begin position="23"/>
        <end position="122"/>
    </location>
</feature>
<dbReference type="InterPro" id="IPR037873">
    <property type="entry name" value="BamE-like"/>
</dbReference>
<name>A0A2H0LYP6_9BACT</name>
<dbReference type="Proteomes" id="UP000229641">
    <property type="component" value="Unassembled WGS sequence"/>
</dbReference>
<dbReference type="EMBL" id="PCWA01000035">
    <property type="protein sequence ID" value="PIQ89550.1"/>
    <property type="molecule type" value="Genomic_DNA"/>
</dbReference>
<comment type="caution">
    <text evidence="3">The sequence shown here is derived from an EMBL/GenBank/DDBJ whole genome shotgun (WGS) entry which is preliminary data.</text>
</comment>
<evidence type="ECO:0000313" key="3">
    <source>
        <dbReference type="EMBL" id="PIQ89550.1"/>
    </source>
</evidence>
<sequence length="122" mass="13689">MKKHLFLFCIGMMLLACGCAGAGFYGREGRIHYGAQFGQSDSSMQNRKNIAINFGIISVGMSKKEVLDKLGEPASTTVTKDNHYVWYYNSVPALDKYSEPIKDVYIFFDDYKVINPPSSNVK</sequence>